<dbReference type="AlphaFoldDB" id="A0AAV7TSS5"/>
<protein>
    <submittedName>
        <fullName evidence="1">Uncharacterized protein</fullName>
    </submittedName>
</protein>
<evidence type="ECO:0000313" key="2">
    <source>
        <dbReference type="Proteomes" id="UP001066276"/>
    </source>
</evidence>
<gene>
    <name evidence="1" type="ORF">NDU88_004740</name>
</gene>
<comment type="caution">
    <text evidence="1">The sequence shown here is derived from an EMBL/GenBank/DDBJ whole genome shotgun (WGS) entry which is preliminary data.</text>
</comment>
<dbReference type="Proteomes" id="UP001066276">
    <property type="component" value="Chromosome 3_2"/>
</dbReference>
<accession>A0AAV7TSS5</accession>
<keyword evidence="2" id="KW-1185">Reference proteome</keyword>
<name>A0AAV7TSS5_PLEWA</name>
<sequence>MIPCLLRFFVRCQTHHPTTLGSLHFRYVVFSDAGGPECPLPPRHQRWLQVLGCRDRRSLPVIPCSLRHILDAAEGYQRPLPAPGHHCPTFVLASSAACRQGEASAPSMLTALQYLCPVHLKELR</sequence>
<reference evidence="1" key="1">
    <citation type="journal article" date="2022" name="bioRxiv">
        <title>Sequencing and chromosome-scale assembly of the giantPleurodeles waltlgenome.</title>
        <authorList>
            <person name="Brown T."/>
            <person name="Elewa A."/>
            <person name="Iarovenko S."/>
            <person name="Subramanian E."/>
            <person name="Araus A.J."/>
            <person name="Petzold A."/>
            <person name="Susuki M."/>
            <person name="Suzuki K.-i.T."/>
            <person name="Hayashi T."/>
            <person name="Toyoda A."/>
            <person name="Oliveira C."/>
            <person name="Osipova E."/>
            <person name="Leigh N.D."/>
            <person name="Simon A."/>
            <person name="Yun M.H."/>
        </authorList>
    </citation>
    <scope>NUCLEOTIDE SEQUENCE</scope>
    <source>
        <strain evidence="1">20211129_DDA</strain>
        <tissue evidence="1">Liver</tissue>
    </source>
</reference>
<evidence type="ECO:0000313" key="1">
    <source>
        <dbReference type="EMBL" id="KAJ1179506.1"/>
    </source>
</evidence>
<proteinExistence type="predicted"/>
<dbReference type="EMBL" id="JANPWB010000006">
    <property type="protein sequence ID" value="KAJ1179506.1"/>
    <property type="molecule type" value="Genomic_DNA"/>
</dbReference>
<organism evidence="1 2">
    <name type="scientific">Pleurodeles waltl</name>
    <name type="common">Iberian ribbed newt</name>
    <dbReference type="NCBI Taxonomy" id="8319"/>
    <lineage>
        <taxon>Eukaryota</taxon>
        <taxon>Metazoa</taxon>
        <taxon>Chordata</taxon>
        <taxon>Craniata</taxon>
        <taxon>Vertebrata</taxon>
        <taxon>Euteleostomi</taxon>
        <taxon>Amphibia</taxon>
        <taxon>Batrachia</taxon>
        <taxon>Caudata</taxon>
        <taxon>Salamandroidea</taxon>
        <taxon>Salamandridae</taxon>
        <taxon>Pleurodelinae</taxon>
        <taxon>Pleurodeles</taxon>
    </lineage>
</organism>